<gene>
    <name evidence="4" type="ORF">GMARGA_LOCUS31190</name>
</gene>
<dbReference type="Proteomes" id="UP000789901">
    <property type="component" value="Unassembled WGS sequence"/>
</dbReference>
<keyword evidence="1" id="KW-0677">Repeat</keyword>
<evidence type="ECO:0000256" key="2">
    <source>
        <dbReference type="ARBA" id="ARBA00023043"/>
    </source>
</evidence>
<comment type="caution">
    <text evidence="4">The sequence shown here is derived from an EMBL/GenBank/DDBJ whole genome shotgun (WGS) entry which is preliminary data.</text>
</comment>
<proteinExistence type="predicted"/>
<reference evidence="4 5" key="1">
    <citation type="submission" date="2021-06" db="EMBL/GenBank/DDBJ databases">
        <authorList>
            <person name="Kallberg Y."/>
            <person name="Tangrot J."/>
            <person name="Rosling A."/>
        </authorList>
    </citation>
    <scope>NUCLEOTIDE SEQUENCE [LARGE SCALE GENOMIC DNA]</scope>
    <source>
        <strain evidence="4 5">120-4 pot B 10/14</strain>
    </source>
</reference>
<organism evidence="4 5">
    <name type="scientific">Gigaspora margarita</name>
    <dbReference type="NCBI Taxonomy" id="4874"/>
    <lineage>
        <taxon>Eukaryota</taxon>
        <taxon>Fungi</taxon>
        <taxon>Fungi incertae sedis</taxon>
        <taxon>Mucoromycota</taxon>
        <taxon>Glomeromycotina</taxon>
        <taxon>Glomeromycetes</taxon>
        <taxon>Diversisporales</taxon>
        <taxon>Gigasporaceae</taxon>
        <taxon>Gigaspora</taxon>
    </lineage>
</organism>
<dbReference type="PROSITE" id="PS50297">
    <property type="entry name" value="ANK_REP_REGION"/>
    <property type="match status" value="1"/>
</dbReference>
<name>A0ABN7WK16_GIGMA</name>
<sequence>MGVDQNLDKLARIRLAIESDIKSLIKKHKAEVNHQNQNGKTALHWAAKCGYSTIAEILIKNKAQVDVVDNHYNTPLLFAAETGHKK</sequence>
<dbReference type="Gene3D" id="1.25.40.20">
    <property type="entry name" value="Ankyrin repeat-containing domain"/>
    <property type="match status" value="1"/>
</dbReference>
<dbReference type="SUPFAM" id="SSF48403">
    <property type="entry name" value="Ankyrin repeat"/>
    <property type="match status" value="1"/>
</dbReference>
<evidence type="ECO:0000256" key="1">
    <source>
        <dbReference type="ARBA" id="ARBA00022737"/>
    </source>
</evidence>
<protein>
    <submittedName>
        <fullName evidence="4">42502_t:CDS:1</fullName>
    </submittedName>
</protein>
<keyword evidence="2 3" id="KW-0040">ANK repeat</keyword>
<evidence type="ECO:0000313" key="5">
    <source>
        <dbReference type="Proteomes" id="UP000789901"/>
    </source>
</evidence>
<dbReference type="PANTHER" id="PTHR24171">
    <property type="entry name" value="ANKYRIN REPEAT DOMAIN-CONTAINING PROTEIN 39-RELATED"/>
    <property type="match status" value="1"/>
</dbReference>
<feature type="repeat" description="ANK" evidence="3">
    <location>
        <begin position="38"/>
        <end position="70"/>
    </location>
</feature>
<dbReference type="Pfam" id="PF12796">
    <property type="entry name" value="Ank_2"/>
    <property type="match status" value="1"/>
</dbReference>
<dbReference type="InterPro" id="IPR002110">
    <property type="entry name" value="Ankyrin_rpt"/>
</dbReference>
<evidence type="ECO:0000256" key="3">
    <source>
        <dbReference type="PROSITE-ProRule" id="PRU00023"/>
    </source>
</evidence>
<evidence type="ECO:0000313" key="4">
    <source>
        <dbReference type="EMBL" id="CAG8832711.1"/>
    </source>
</evidence>
<feature type="non-terminal residue" evidence="4">
    <location>
        <position position="86"/>
    </location>
</feature>
<dbReference type="SMART" id="SM00248">
    <property type="entry name" value="ANK"/>
    <property type="match status" value="1"/>
</dbReference>
<keyword evidence="5" id="KW-1185">Reference proteome</keyword>
<dbReference type="PROSITE" id="PS50088">
    <property type="entry name" value="ANK_REPEAT"/>
    <property type="match status" value="1"/>
</dbReference>
<accession>A0ABN7WK16</accession>
<dbReference type="EMBL" id="CAJVQB010045899">
    <property type="protein sequence ID" value="CAG8832711.1"/>
    <property type="molecule type" value="Genomic_DNA"/>
</dbReference>
<dbReference type="InterPro" id="IPR036770">
    <property type="entry name" value="Ankyrin_rpt-contain_sf"/>
</dbReference>